<reference evidence="3" key="1">
    <citation type="submission" date="2015-03" db="EMBL/GenBank/DDBJ databases">
        <authorList>
            <person name="Ferrari E."/>
            <person name="Walter M.C."/>
            <person name="Huptas C."/>
            <person name="Scherer S."/>
            <person name="Mueller-Herbst S."/>
        </authorList>
    </citation>
    <scope>NUCLEOTIDE SEQUENCE [LARGE SCALE GENOMIC DNA]</scope>
    <source>
        <strain evidence="3">LWP01</strain>
    </source>
</reference>
<evidence type="ECO:0000256" key="1">
    <source>
        <dbReference type="SAM" id="Phobius"/>
    </source>
</evidence>
<evidence type="ECO:0000313" key="3">
    <source>
        <dbReference type="Proteomes" id="UP000223060"/>
    </source>
</evidence>
<dbReference type="EMBL" id="CP011102">
    <property type="protein sequence ID" value="AQY51229.1"/>
    <property type="molecule type" value="Genomic_DNA"/>
</dbReference>
<dbReference type="Proteomes" id="UP000223060">
    <property type="component" value="Chromosome"/>
</dbReference>
<organism evidence="2 3">
    <name type="scientific">Listeria weihenstephanensis</name>
    <dbReference type="NCBI Taxonomy" id="1006155"/>
    <lineage>
        <taxon>Bacteria</taxon>
        <taxon>Bacillati</taxon>
        <taxon>Bacillota</taxon>
        <taxon>Bacilli</taxon>
        <taxon>Bacillales</taxon>
        <taxon>Listeriaceae</taxon>
        <taxon>Listeria</taxon>
    </lineage>
</organism>
<dbReference type="KEGG" id="lwi:UE46_09300"/>
<dbReference type="Pfam" id="PF11337">
    <property type="entry name" value="DUF3139"/>
    <property type="match status" value="1"/>
</dbReference>
<dbReference type="RefSeq" id="WP_036061794.1">
    <property type="nucleotide sequence ID" value="NZ_CP011102.1"/>
</dbReference>
<evidence type="ECO:0008006" key="4">
    <source>
        <dbReference type="Google" id="ProtNLM"/>
    </source>
</evidence>
<feature type="transmembrane region" description="Helical" evidence="1">
    <location>
        <begin position="6"/>
        <end position="26"/>
    </location>
</feature>
<sequence length="114" mass="13275">MRKSLILVTTLILILVIVAVFVGLHYNKKAYAERQIDAFIAKQGIPKDKIYDEKFVWDWSKSGDYVKNFHVEGDDPAILYQYFFTEKGSLILFRPYTSTTDYPDVKYPAPTEEK</sequence>
<keyword evidence="1" id="KW-0472">Membrane</keyword>
<keyword evidence="3" id="KW-1185">Reference proteome</keyword>
<evidence type="ECO:0000313" key="2">
    <source>
        <dbReference type="EMBL" id="AQY51229.1"/>
    </source>
</evidence>
<protein>
    <recommendedName>
        <fullName evidence="4">DUF3139 domain-containing protein</fullName>
    </recommendedName>
</protein>
<gene>
    <name evidence="2" type="ORF">UE46_09300</name>
</gene>
<name>A0A1S7FV29_9LIST</name>
<proteinExistence type="predicted"/>
<accession>A0A1S7FV29</accession>
<keyword evidence="1" id="KW-0812">Transmembrane</keyword>
<dbReference type="InterPro" id="IPR021486">
    <property type="entry name" value="DUF3139"/>
</dbReference>
<keyword evidence="1" id="KW-1133">Transmembrane helix</keyword>
<dbReference type="AlphaFoldDB" id="A0A1S7FV29"/>